<dbReference type="InterPro" id="IPR015915">
    <property type="entry name" value="Kelch-typ_b-propeller"/>
</dbReference>
<keyword evidence="1" id="KW-0677">Repeat</keyword>
<reference evidence="3" key="1">
    <citation type="submission" date="2023-03" db="EMBL/GenBank/DDBJ databases">
        <title>Emydomyces testavorans Genome Sequence.</title>
        <authorList>
            <person name="Hoyer L."/>
        </authorList>
    </citation>
    <scope>NUCLEOTIDE SEQUENCE</scope>
    <source>
        <strain evidence="3">16-2883</strain>
    </source>
</reference>
<dbReference type="PANTHER" id="PTHR47435:SF4">
    <property type="entry name" value="KELCH REPEAT PROTEIN (AFU_ORTHOLOGUE AFUA_5G12780)"/>
    <property type="match status" value="1"/>
</dbReference>
<gene>
    <name evidence="3" type="ORF">PRK78_005674</name>
</gene>
<dbReference type="Pfam" id="PF24681">
    <property type="entry name" value="Kelch_KLHDC2_KLHL20_DRC7"/>
    <property type="match status" value="1"/>
</dbReference>
<proteinExistence type="predicted"/>
<dbReference type="SUPFAM" id="SSF117281">
    <property type="entry name" value="Kelch motif"/>
    <property type="match status" value="2"/>
</dbReference>
<organism evidence="3 4">
    <name type="scientific">Emydomyces testavorans</name>
    <dbReference type="NCBI Taxonomy" id="2070801"/>
    <lineage>
        <taxon>Eukaryota</taxon>
        <taxon>Fungi</taxon>
        <taxon>Dikarya</taxon>
        <taxon>Ascomycota</taxon>
        <taxon>Pezizomycotina</taxon>
        <taxon>Eurotiomycetes</taxon>
        <taxon>Eurotiomycetidae</taxon>
        <taxon>Onygenales</taxon>
        <taxon>Nannizziopsiaceae</taxon>
        <taxon>Emydomyces</taxon>
    </lineage>
</organism>
<protein>
    <recommendedName>
        <fullName evidence="5">Kelch repeat protein</fullName>
    </recommendedName>
</protein>
<keyword evidence="4" id="KW-1185">Reference proteome</keyword>
<dbReference type="EMBL" id="CP120629">
    <property type="protein sequence ID" value="WEW60189.1"/>
    <property type="molecule type" value="Genomic_DNA"/>
</dbReference>
<name>A0AAF0DK20_9EURO</name>
<evidence type="ECO:0000313" key="4">
    <source>
        <dbReference type="Proteomes" id="UP001219355"/>
    </source>
</evidence>
<dbReference type="Gene3D" id="2.120.10.80">
    <property type="entry name" value="Kelch-type beta propeller"/>
    <property type="match status" value="2"/>
</dbReference>
<evidence type="ECO:0000256" key="1">
    <source>
        <dbReference type="ARBA" id="ARBA00022737"/>
    </source>
</evidence>
<dbReference type="PANTHER" id="PTHR47435">
    <property type="entry name" value="KELCH REPEAT PROTEIN (AFU_ORTHOLOGUE AFUA_5G12780)"/>
    <property type="match status" value="1"/>
</dbReference>
<evidence type="ECO:0008006" key="5">
    <source>
        <dbReference type="Google" id="ProtNLM"/>
    </source>
</evidence>
<evidence type="ECO:0000256" key="2">
    <source>
        <dbReference type="ARBA" id="ARBA00023004"/>
    </source>
</evidence>
<dbReference type="Proteomes" id="UP001219355">
    <property type="component" value="Chromosome 3"/>
</dbReference>
<keyword evidence="2" id="KW-0408">Iron</keyword>
<dbReference type="GO" id="GO:0019760">
    <property type="term" value="P:glucosinolate metabolic process"/>
    <property type="evidence" value="ECO:0007669"/>
    <property type="project" value="UniProtKB-ARBA"/>
</dbReference>
<dbReference type="AlphaFoldDB" id="A0AAF0DK20"/>
<accession>A0AAF0DK20</accession>
<sequence length="333" mass="36193">MARISARWHKVLEADVLQRSSQILSVVDRKAYIFGGELRPREPRDNDVHVISFDGNTALSVQSSAGPSPSPRVGTASTTLNGKIYLFSGRGGVAMAPIEESGALWEFDPTSAAWSRIIPSNSDRDTYPAARSYHCMANDGKDQLYVHAGCPENGRLSDLWAFSLSHNKWTELSSAPDPPRGGTSIAFADGMLYRMNGFDGNTEQGGSLDIYSPETNAWVSHAYTPDGKSGPTPRSVGALLPVSINSKAYLITLFGERDPSSLGHQGAGKMLSDVWAFDIENKTWAEVNTQGEALPDARGWFDADVIDRDTLVVQGGLGESNERLKDVWTLHFS</sequence>
<evidence type="ECO:0000313" key="3">
    <source>
        <dbReference type="EMBL" id="WEW60189.1"/>
    </source>
</evidence>